<keyword evidence="4" id="KW-0812">Transmembrane</keyword>
<dbReference type="EMBL" id="CP097562">
    <property type="protein sequence ID" value="USF24552.1"/>
    <property type="molecule type" value="Genomic_DNA"/>
</dbReference>
<evidence type="ECO:0000256" key="5">
    <source>
        <dbReference type="ARBA" id="ARBA00022989"/>
    </source>
</evidence>
<evidence type="ECO:0000256" key="1">
    <source>
        <dbReference type="ARBA" id="ARBA00004651"/>
    </source>
</evidence>
<dbReference type="CDD" id="cd01127">
    <property type="entry name" value="TrwB_TraG_TraD_VirD4"/>
    <property type="match status" value="2"/>
</dbReference>
<dbReference type="Gene3D" id="3.40.50.300">
    <property type="entry name" value="P-loop containing nucleotide triphosphate hydrolases"/>
    <property type="match status" value="1"/>
</dbReference>
<dbReference type="Pfam" id="PF02534">
    <property type="entry name" value="T4SS-DNA_transf"/>
    <property type="match status" value="2"/>
</dbReference>
<keyword evidence="5" id="KW-1133">Transmembrane helix</keyword>
<evidence type="ECO:0000256" key="6">
    <source>
        <dbReference type="ARBA" id="ARBA00023136"/>
    </source>
</evidence>
<comment type="subcellular location">
    <subcellularLocation>
        <location evidence="1">Cell membrane</location>
        <topology evidence="1">Multi-pass membrane protein</topology>
    </subcellularLocation>
</comment>
<dbReference type="eggNOG" id="COG3505">
    <property type="taxonomic scope" value="Bacteria"/>
</dbReference>
<evidence type="ECO:0000256" key="2">
    <source>
        <dbReference type="ARBA" id="ARBA00008806"/>
    </source>
</evidence>
<evidence type="ECO:0000313" key="8">
    <source>
        <dbReference type="Proteomes" id="UP000017429"/>
    </source>
</evidence>
<dbReference type="SUPFAM" id="SSF52540">
    <property type="entry name" value="P-loop containing nucleoside triphosphate hydrolases"/>
    <property type="match status" value="1"/>
</dbReference>
<reference evidence="7" key="2">
    <citation type="submission" date="2022-05" db="EMBL/GenBank/DDBJ databases">
        <authorList>
            <person name="Proctor A.L."/>
            <person name="Phillips G.J."/>
            <person name="Wannemuehler M.J."/>
        </authorList>
    </citation>
    <scope>NUCLEOTIDE SEQUENCE</scope>
    <source>
        <strain evidence="7">ASF457</strain>
    </source>
</reference>
<organism evidence="7 8">
    <name type="scientific">Mucispirillum schaedleri ASF457</name>
    <dbReference type="NCBI Taxonomy" id="1379858"/>
    <lineage>
        <taxon>Bacteria</taxon>
        <taxon>Pseudomonadati</taxon>
        <taxon>Deferribacterota</taxon>
        <taxon>Deferribacteres</taxon>
        <taxon>Deferribacterales</taxon>
        <taxon>Mucispirillaceae</taxon>
        <taxon>Mucispirillum</taxon>
    </lineage>
</organism>
<evidence type="ECO:0000256" key="4">
    <source>
        <dbReference type="ARBA" id="ARBA00022692"/>
    </source>
</evidence>
<name>V2QC48_9BACT</name>
<protein>
    <submittedName>
        <fullName evidence="7">Conjugal transfer protein TraG</fullName>
    </submittedName>
</protein>
<dbReference type="PANTHER" id="PTHR37937">
    <property type="entry name" value="CONJUGATIVE TRANSFER: DNA TRANSPORT"/>
    <property type="match status" value="1"/>
</dbReference>
<comment type="similarity">
    <text evidence="2">Belongs to the VirD4/TraG family.</text>
</comment>
<dbReference type="KEGG" id="msch:N508_001640"/>
<evidence type="ECO:0000256" key="3">
    <source>
        <dbReference type="ARBA" id="ARBA00022475"/>
    </source>
</evidence>
<sequence>MKTITGLFVFFGSIILYFQAVTIYIVYQLKGIIEYNHFWKSIEWLFKTYGSAGYDLVNKSFFYMLPVLCFGVILTALIINRGKSKANKALHGTARWADINDIKQMGLLSDEGVIVGAFEKKRFLRKPKKYTLIHNGPEHILTYAPTRSGKGVGLIVPSLVNWKHSLVATDIKGELWHMTAGFRKSGLNNKVLKFEPAVKDSVKWNPLLEIRKGDNEVSDAQSIALLIVDPMGKGLDDHWVKTAYSLLTGCILYLINDKEKQEKGQVSLSYLDKMLSDPELPLQSLWEAMSKSDNQVARQVGQDMKDKPENEAGSIVSTAKSELALYRDPIVAKNTNTSDFYVYDIMNSDTPVSLYIVVQPSDQTRISPLFRLLVNMLIRKNVSEFRFFQSDNFKDYSVIEKAGRFLQGKDTKRYNAIRGAGNYKHRMLLMLDEFPSLGKMDEVQKALAYMAGYGIKAYLIVQDLSQLQDKYGKNESITSNCHIQNAYAPNRYETAQYLSNATGEATIVDENISISSSGGLLSNKNYSKSYQHTKRNLLTPDECMRLRGADKNAKGEITRAGEMLIFVAGYPAIKGVQALYFQDPAFSYRASIPAPKESDKIGVFEKLKPKSIKKE</sequence>
<gene>
    <name evidence="7" type="primary">traG</name>
    <name evidence="7" type="ORF">N508_001640</name>
</gene>
<dbReference type="InterPro" id="IPR003688">
    <property type="entry name" value="TraG/VirD4"/>
</dbReference>
<reference evidence="7" key="3">
    <citation type="submission" date="2022-06" db="EMBL/GenBank/DDBJ databases">
        <title>Resources to Facilitate Use of the Altered Schaedler Flora (ASF) Mouse Model to Study Microbiome Function.</title>
        <authorList>
            <person name="Proctor A."/>
            <person name="Parvinroo S."/>
            <person name="Richie T."/>
            <person name="Jia X."/>
            <person name="Lee S.T.M."/>
            <person name="Karp P.D."/>
            <person name="Paley S."/>
            <person name="Kostic A.D."/>
            <person name="Pierre J.F."/>
            <person name="Wannemuehler M.J."/>
            <person name="Phillips G.J."/>
        </authorList>
    </citation>
    <scope>NUCLEOTIDE SEQUENCE</scope>
    <source>
        <strain evidence="7">ASF457</strain>
    </source>
</reference>
<keyword evidence="8" id="KW-1185">Reference proteome</keyword>
<dbReference type="NCBIfam" id="NF010453">
    <property type="entry name" value="PRK13880.1"/>
    <property type="match status" value="1"/>
</dbReference>
<dbReference type="OrthoDB" id="9759295at2"/>
<dbReference type="PANTHER" id="PTHR37937:SF1">
    <property type="entry name" value="CONJUGATIVE TRANSFER: DNA TRANSPORT"/>
    <property type="match status" value="1"/>
</dbReference>
<dbReference type="GO" id="GO:0005886">
    <property type="term" value="C:plasma membrane"/>
    <property type="evidence" value="ECO:0007669"/>
    <property type="project" value="UniProtKB-SubCell"/>
</dbReference>
<dbReference type="RefSeq" id="WP_023275928.1">
    <property type="nucleotide sequence ID" value="NZ_CP097562.1"/>
</dbReference>
<proteinExistence type="inferred from homology"/>
<accession>V2QC48</accession>
<keyword evidence="6" id="KW-0472">Membrane</keyword>
<keyword evidence="3" id="KW-1003">Cell membrane</keyword>
<dbReference type="InterPro" id="IPR027417">
    <property type="entry name" value="P-loop_NTPase"/>
</dbReference>
<dbReference type="Proteomes" id="UP000017429">
    <property type="component" value="Chromosome"/>
</dbReference>
<reference evidence="7" key="1">
    <citation type="journal article" date="2014" name="Genome Announc.">
        <title>Draft genome sequences of the altered schaedler flora, a defined bacterial community from gnotobiotic mice.</title>
        <authorList>
            <person name="Wannemuehler M.J."/>
            <person name="Overstreet A.M."/>
            <person name="Ward D.V."/>
            <person name="Phillips G.J."/>
        </authorList>
    </citation>
    <scope>NUCLEOTIDE SEQUENCE</scope>
    <source>
        <strain evidence="7">ASF457</strain>
    </source>
</reference>
<dbReference type="InterPro" id="IPR051539">
    <property type="entry name" value="T4SS-coupling_protein"/>
</dbReference>
<evidence type="ECO:0000313" key="7">
    <source>
        <dbReference type="EMBL" id="USF24552.1"/>
    </source>
</evidence>
<dbReference type="AlphaFoldDB" id="V2QC48"/>